<dbReference type="InterPro" id="IPR002541">
    <property type="entry name" value="Cyt_c_assembly"/>
</dbReference>
<feature type="transmembrane region" description="Helical" evidence="10">
    <location>
        <begin position="620"/>
        <end position="640"/>
    </location>
</feature>
<dbReference type="InterPro" id="IPR003568">
    <property type="entry name" value="Cyt_c_biogenesis_CcmF"/>
</dbReference>
<keyword evidence="3" id="KW-1003">Cell membrane</keyword>
<name>A0A846TR27_9BACI</name>
<keyword evidence="8 10" id="KW-0472">Membrane</keyword>
<sequence>MYLIGNISIYLGIVISLYGIIANIVGIKKKSSKWLESARGAVLSLAFVASVASFLLLYLLGTSQFQYKYVASYTNESLSMAYKLTAFWAGNAGSLLLWAFLLSLYAAMVVFSKEKKNPMMPYVSSILMVNILFFFTVMALNVNPFEMTDKIPADGKGLNPMLQNPGMILHPVTLYMGYVGLAVPFAFGIAALILKRMDSEWIKLTRRWTLLAWLFLTLGNVIGGWWAYLELGWGGYWAWDPVENASFLPWLTVSAFLHSVMIQERKNMLKTWNVSLIILSYILTLFGTFLVRSGILTSVHAFGDSNLGTYFLVFMAFMMLFSLYIVMTRYGLIKKDSSPIEAYFSKESSFLLNNLILVAAAFAVFWGTMYPLISETFTGTKVNVGAPYFNKVMAPILLVLIVLMGICPLIAWQKVVFEKFMKNMLWPLAMGVATAIILFAFGVKGIYAVIGLSATSFMFGTHLQEFVRGISARRKATRENILKAAFKLTVKNQRRYGGYIVHIGIAIIAVGVISSHTYSTEILKTVDAGNSIKTGDYILTFNELTEHTKNGNGIVVADIDVTYKGKDIGKIKPEKIFYETWPEPSTEVAIKTNWSQDLYVVLSSWENKDKVTFMVKVNPFVSWIWMGGIIMVIGTAFALIGGRPTTFRYQINKGISRVGGWKK</sequence>
<feature type="transmembrane region" description="Helical" evidence="10">
    <location>
        <begin position="424"/>
        <end position="441"/>
    </location>
</feature>
<evidence type="ECO:0000313" key="14">
    <source>
        <dbReference type="Proteomes" id="UP000587942"/>
    </source>
</evidence>
<organism evidence="13 14">
    <name type="scientific">Mesobacillus selenatarsenatis</name>
    <dbReference type="NCBI Taxonomy" id="388741"/>
    <lineage>
        <taxon>Bacteria</taxon>
        <taxon>Bacillati</taxon>
        <taxon>Bacillota</taxon>
        <taxon>Bacilli</taxon>
        <taxon>Bacillales</taxon>
        <taxon>Bacillaceae</taxon>
        <taxon>Mesobacillus</taxon>
    </lineage>
</organism>
<accession>A0A846TR27</accession>
<evidence type="ECO:0000256" key="9">
    <source>
        <dbReference type="ARBA" id="ARBA00037230"/>
    </source>
</evidence>
<dbReference type="RefSeq" id="WP_167834495.1">
    <property type="nucleotide sequence ID" value="NZ_JAAVUM010000028.1"/>
</dbReference>
<dbReference type="Pfam" id="PF16327">
    <property type="entry name" value="CcmF_C"/>
    <property type="match status" value="1"/>
</dbReference>
<dbReference type="Pfam" id="PF01578">
    <property type="entry name" value="Cytochrom_C_asm"/>
    <property type="match status" value="1"/>
</dbReference>
<dbReference type="GO" id="GO:0020037">
    <property type="term" value="F:heme binding"/>
    <property type="evidence" value="ECO:0007669"/>
    <property type="project" value="InterPro"/>
</dbReference>
<feature type="domain" description="Cytochrome c-type biogenesis protein CcmF C-terminal" evidence="12">
    <location>
        <begin position="312"/>
        <end position="640"/>
    </location>
</feature>
<keyword evidence="4" id="KW-0997">Cell inner membrane</keyword>
<keyword evidence="5 10" id="KW-0812">Transmembrane</keyword>
<comment type="similarity">
    <text evidence="2">Belongs to the CcmF/CycK/Ccl1/NrfE/CcsA family.</text>
</comment>
<dbReference type="PANTHER" id="PTHR43653">
    <property type="entry name" value="CYTOCHROME C ASSEMBLY PROTEIN-RELATED"/>
    <property type="match status" value="1"/>
</dbReference>
<evidence type="ECO:0000256" key="6">
    <source>
        <dbReference type="ARBA" id="ARBA00022748"/>
    </source>
</evidence>
<feature type="transmembrane region" description="Helical" evidence="10">
    <location>
        <begin position="496"/>
        <end position="514"/>
    </location>
</feature>
<gene>
    <name evidence="13" type="ORF">GWK17_22145</name>
</gene>
<dbReference type="PRINTS" id="PR01410">
    <property type="entry name" value="CCBIOGENESIS"/>
</dbReference>
<evidence type="ECO:0000256" key="7">
    <source>
        <dbReference type="ARBA" id="ARBA00022989"/>
    </source>
</evidence>
<evidence type="ECO:0000256" key="3">
    <source>
        <dbReference type="ARBA" id="ARBA00022475"/>
    </source>
</evidence>
<feature type="domain" description="Cytochrome c assembly protein" evidence="11">
    <location>
        <begin position="88"/>
        <end position="293"/>
    </location>
</feature>
<feature type="transmembrane region" description="Helical" evidence="10">
    <location>
        <begin position="351"/>
        <end position="373"/>
    </location>
</feature>
<dbReference type="Proteomes" id="UP000587942">
    <property type="component" value="Unassembled WGS sequence"/>
</dbReference>
<feature type="transmembrane region" description="Helical" evidence="10">
    <location>
        <begin position="38"/>
        <end position="60"/>
    </location>
</feature>
<feature type="transmembrane region" description="Helical" evidence="10">
    <location>
        <begin position="80"/>
        <end position="107"/>
    </location>
</feature>
<feature type="transmembrane region" description="Helical" evidence="10">
    <location>
        <begin position="393"/>
        <end position="412"/>
    </location>
</feature>
<feature type="transmembrane region" description="Helical" evidence="10">
    <location>
        <begin position="206"/>
        <end position="227"/>
    </location>
</feature>
<keyword evidence="6" id="KW-0201">Cytochrome c-type biogenesis</keyword>
<evidence type="ECO:0000313" key="13">
    <source>
        <dbReference type="EMBL" id="NKE08142.1"/>
    </source>
</evidence>
<feature type="transmembrane region" description="Helical" evidence="10">
    <location>
        <begin position="175"/>
        <end position="194"/>
    </location>
</feature>
<evidence type="ECO:0000256" key="1">
    <source>
        <dbReference type="ARBA" id="ARBA00004429"/>
    </source>
</evidence>
<dbReference type="InterPro" id="IPR003567">
    <property type="entry name" value="Cyt_c_biogenesis"/>
</dbReference>
<evidence type="ECO:0000256" key="10">
    <source>
        <dbReference type="SAM" id="Phobius"/>
    </source>
</evidence>
<keyword evidence="7 10" id="KW-1133">Transmembrane helix</keyword>
<feature type="transmembrane region" description="Helical" evidence="10">
    <location>
        <begin position="247"/>
        <end position="262"/>
    </location>
</feature>
<keyword evidence="13" id="KW-0456">Lyase</keyword>
<protein>
    <submittedName>
        <fullName evidence="13">Heme lyase CcmF/NrfE family subunit</fullName>
    </submittedName>
</protein>
<evidence type="ECO:0000259" key="11">
    <source>
        <dbReference type="Pfam" id="PF01578"/>
    </source>
</evidence>
<comment type="caution">
    <text evidence="13">The sequence shown here is derived from an EMBL/GenBank/DDBJ whole genome shotgun (WGS) entry which is preliminary data.</text>
</comment>
<evidence type="ECO:0000256" key="4">
    <source>
        <dbReference type="ARBA" id="ARBA00022519"/>
    </source>
</evidence>
<dbReference type="PANTHER" id="PTHR43653:SF1">
    <property type="entry name" value="CYTOCHROME C-TYPE BIOGENESIS PROTEIN CCMF"/>
    <property type="match status" value="1"/>
</dbReference>
<evidence type="ECO:0000256" key="2">
    <source>
        <dbReference type="ARBA" id="ARBA00009186"/>
    </source>
</evidence>
<proteinExistence type="inferred from homology"/>
<dbReference type="GO" id="GO:0016829">
    <property type="term" value="F:lyase activity"/>
    <property type="evidence" value="ECO:0007669"/>
    <property type="project" value="UniProtKB-KW"/>
</dbReference>
<dbReference type="InterPro" id="IPR032523">
    <property type="entry name" value="CcmF_C"/>
</dbReference>
<dbReference type="AlphaFoldDB" id="A0A846TR27"/>
<evidence type="ECO:0000256" key="5">
    <source>
        <dbReference type="ARBA" id="ARBA00022692"/>
    </source>
</evidence>
<feature type="transmembrane region" description="Helical" evidence="10">
    <location>
        <begin position="307"/>
        <end position="330"/>
    </location>
</feature>
<feature type="transmembrane region" description="Helical" evidence="10">
    <location>
        <begin position="447"/>
        <end position="467"/>
    </location>
</feature>
<feature type="transmembrane region" description="Helical" evidence="10">
    <location>
        <begin position="274"/>
        <end position="295"/>
    </location>
</feature>
<comment type="subcellular location">
    <subcellularLocation>
        <location evidence="1">Cell inner membrane</location>
        <topology evidence="1">Multi-pass membrane protein</topology>
    </subcellularLocation>
</comment>
<dbReference type="EMBL" id="JAAVUM010000028">
    <property type="protein sequence ID" value="NKE08142.1"/>
    <property type="molecule type" value="Genomic_DNA"/>
</dbReference>
<dbReference type="GO" id="GO:0017004">
    <property type="term" value="P:cytochrome complex assembly"/>
    <property type="evidence" value="ECO:0007669"/>
    <property type="project" value="UniProtKB-KW"/>
</dbReference>
<evidence type="ECO:0000259" key="12">
    <source>
        <dbReference type="Pfam" id="PF16327"/>
    </source>
</evidence>
<comment type="function">
    <text evidence="9">Required for the biogenesis of c-type cytochromes. Possible subunit of a heme lyase.</text>
</comment>
<dbReference type="GO" id="GO:0015232">
    <property type="term" value="F:heme transmembrane transporter activity"/>
    <property type="evidence" value="ECO:0007669"/>
    <property type="project" value="InterPro"/>
</dbReference>
<dbReference type="GO" id="GO:0005886">
    <property type="term" value="C:plasma membrane"/>
    <property type="evidence" value="ECO:0007669"/>
    <property type="project" value="UniProtKB-SubCell"/>
</dbReference>
<feature type="transmembrane region" description="Helical" evidence="10">
    <location>
        <begin position="119"/>
        <end position="140"/>
    </location>
</feature>
<dbReference type="PRINTS" id="PR01411">
    <property type="entry name" value="CCMFBIOGNSIS"/>
</dbReference>
<feature type="transmembrane region" description="Helical" evidence="10">
    <location>
        <begin position="6"/>
        <end position="26"/>
    </location>
</feature>
<evidence type="ECO:0000256" key="8">
    <source>
        <dbReference type="ARBA" id="ARBA00023136"/>
    </source>
</evidence>
<reference evidence="13 14" key="1">
    <citation type="submission" date="2020-03" db="EMBL/GenBank/DDBJ databases">
        <authorList>
            <person name="Sun Q."/>
        </authorList>
    </citation>
    <scope>NUCLEOTIDE SEQUENCE [LARGE SCALE GENOMIC DNA]</scope>
    <source>
        <strain evidence="13 14">KACC 21451</strain>
    </source>
</reference>